<evidence type="ECO:0000256" key="6">
    <source>
        <dbReference type="SAM" id="Phobius"/>
    </source>
</evidence>
<dbReference type="EMBL" id="UINC01025506">
    <property type="protein sequence ID" value="SVB01197.1"/>
    <property type="molecule type" value="Genomic_DNA"/>
</dbReference>
<name>A0A382AJM3_9ZZZZ</name>
<dbReference type="GO" id="GO:0005886">
    <property type="term" value="C:plasma membrane"/>
    <property type="evidence" value="ECO:0007669"/>
    <property type="project" value="UniProtKB-SubCell"/>
</dbReference>
<dbReference type="InterPro" id="IPR005171">
    <property type="entry name" value="Cyt_c_oxidase_su4_prok"/>
</dbReference>
<sequence>MAEGTQQHPLKIYFFVWILLFVFSAFSYGVDYMQFQGFTRWGLILLFMLLKAGFICAIFMHMFWERLPIISAILLPCCAILVFVFIMWHESYYTQLVRKIYFLITGG</sequence>
<keyword evidence="5 6" id="KW-0472">Membrane</keyword>
<organism evidence="7">
    <name type="scientific">marine metagenome</name>
    <dbReference type="NCBI Taxonomy" id="408172"/>
    <lineage>
        <taxon>unclassified sequences</taxon>
        <taxon>metagenomes</taxon>
        <taxon>ecological metagenomes</taxon>
    </lineage>
</organism>
<evidence type="ECO:0000256" key="4">
    <source>
        <dbReference type="ARBA" id="ARBA00022989"/>
    </source>
</evidence>
<evidence type="ECO:0000313" key="7">
    <source>
        <dbReference type="EMBL" id="SVB01197.1"/>
    </source>
</evidence>
<feature type="transmembrane region" description="Helical" evidence="6">
    <location>
        <begin position="42"/>
        <end position="63"/>
    </location>
</feature>
<gene>
    <name evidence="7" type="ORF">METZ01_LOCUS154051</name>
</gene>
<comment type="subcellular location">
    <subcellularLocation>
        <location evidence="1">Cell membrane</location>
        <topology evidence="1">Multi-pass membrane protein</topology>
    </subcellularLocation>
</comment>
<evidence type="ECO:0000256" key="1">
    <source>
        <dbReference type="ARBA" id="ARBA00004651"/>
    </source>
</evidence>
<evidence type="ECO:0000256" key="3">
    <source>
        <dbReference type="ARBA" id="ARBA00022692"/>
    </source>
</evidence>
<reference evidence="7" key="1">
    <citation type="submission" date="2018-05" db="EMBL/GenBank/DDBJ databases">
        <authorList>
            <person name="Lanie J.A."/>
            <person name="Ng W.-L."/>
            <person name="Kazmierczak K.M."/>
            <person name="Andrzejewski T.M."/>
            <person name="Davidsen T.M."/>
            <person name="Wayne K.J."/>
            <person name="Tettelin H."/>
            <person name="Glass J.I."/>
            <person name="Rusch D."/>
            <person name="Podicherti R."/>
            <person name="Tsui H.-C.T."/>
            <person name="Winkler M.E."/>
        </authorList>
    </citation>
    <scope>NUCLEOTIDE SEQUENCE</scope>
</reference>
<keyword evidence="2" id="KW-1003">Cell membrane</keyword>
<proteinExistence type="predicted"/>
<evidence type="ECO:0000256" key="2">
    <source>
        <dbReference type="ARBA" id="ARBA00022475"/>
    </source>
</evidence>
<keyword evidence="3 6" id="KW-0812">Transmembrane</keyword>
<feature type="transmembrane region" description="Helical" evidence="6">
    <location>
        <begin position="69"/>
        <end position="88"/>
    </location>
</feature>
<protein>
    <recommendedName>
        <fullName evidence="8">Cytochrome C oxidase subunit IV</fullName>
    </recommendedName>
</protein>
<evidence type="ECO:0000256" key="5">
    <source>
        <dbReference type="ARBA" id="ARBA00023136"/>
    </source>
</evidence>
<feature type="transmembrane region" description="Helical" evidence="6">
    <location>
        <begin position="12"/>
        <end position="30"/>
    </location>
</feature>
<keyword evidence="4 6" id="KW-1133">Transmembrane helix</keyword>
<dbReference type="AlphaFoldDB" id="A0A382AJM3"/>
<evidence type="ECO:0008006" key="8">
    <source>
        <dbReference type="Google" id="ProtNLM"/>
    </source>
</evidence>
<accession>A0A382AJM3</accession>
<dbReference type="Pfam" id="PF03626">
    <property type="entry name" value="COX4_pro"/>
    <property type="match status" value="1"/>
</dbReference>